<dbReference type="SUPFAM" id="SSF49313">
    <property type="entry name" value="Cadherin-like"/>
    <property type="match status" value="1"/>
</dbReference>
<organism evidence="1 2">
    <name type="scientific">Cuspidothrix issatschenkoi CHARLIE-1</name>
    <dbReference type="NCBI Taxonomy" id="2052836"/>
    <lineage>
        <taxon>Bacteria</taxon>
        <taxon>Bacillati</taxon>
        <taxon>Cyanobacteriota</taxon>
        <taxon>Cyanophyceae</taxon>
        <taxon>Nostocales</taxon>
        <taxon>Aphanizomenonaceae</taxon>
        <taxon>Cuspidothrix</taxon>
    </lineage>
</organism>
<dbReference type="NCBIfam" id="NF041519">
    <property type="entry name" value="bluetail"/>
    <property type="match status" value="1"/>
</dbReference>
<dbReference type="InterPro" id="IPR048165">
    <property type="entry name" value="Bluetail_dom"/>
</dbReference>
<comment type="caution">
    <text evidence="1">The sequence shown here is derived from an EMBL/GenBank/DDBJ whole genome shotgun (WGS) entry which is preliminary data.</text>
</comment>
<accession>A0A2S6CVN7</accession>
<dbReference type="GO" id="GO:0005509">
    <property type="term" value="F:calcium ion binding"/>
    <property type="evidence" value="ECO:0007669"/>
    <property type="project" value="InterPro"/>
</dbReference>
<dbReference type="AlphaFoldDB" id="A0A2S6CVN7"/>
<protein>
    <recommendedName>
        <fullName evidence="3">Cadherin domain-containing protein</fullName>
    </recommendedName>
</protein>
<evidence type="ECO:0000313" key="1">
    <source>
        <dbReference type="EMBL" id="PPJ63757.1"/>
    </source>
</evidence>
<reference evidence="1 2" key="1">
    <citation type="submission" date="2018-02" db="EMBL/GenBank/DDBJ databases">
        <title>Discovery of a pederin family compound in a non-symbiotic bloom-forming cyanobacterium.</title>
        <authorList>
            <person name="Kust A."/>
            <person name="Mares J."/>
            <person name="Jokela J."/>
            <person name="Urajova P."/>
            <person name="Hajek J."/>
            <person name="Saurav K."/>
            <person name="Voracova K."/>
            <person name="Fewer D.P."/>
            <person name="Haapaniemi E."/>
            <person name="Permi P."/>
            <person name="Rehakova K."/>
            <person name="Sivonen K."/>
            <person name="Hrouzek P."/>
        </authorList>
    </citation>
    <scope>NUCLEOTIDE SEQUENCE [LARGE SCALE GENOMIC DNA]</scope>
    <source>
        <strain evidence="1 2">CHARLIE-1</strain>
    </source>
</reference>
<dbReference type="Gene3D" id="2.60.40.60">
    <property type="entry name" value="Cadherins"/>
    <property type="match status" value="1"/>
</dbReference>
<gene>
    <name evidence="1" type="ORF">CUN59_08130</name>
</gene>
<evidence type="ECO:0008006" key="3">
    <source>
        <dbReference type="Google" id="ProtNLM"/>
    </source>
</evidence>
<dbReference type="RefSeq" id="WP_104387371.1">
    <property type="nucleotide sequence ID" value="NZ_PGEM01000053.1"/>
</dbReference>
<proteinExistence type="predicted"/>
<sequence length="127" mass="13960">MNDVWFATDTALFTTSNNQLRANSVFDFETKNSYSIRVRTTDQNGLSFEKQLTIGVTNVDNIITGNANNENFTTTTEKDIIDAQFSFGQRTFVAINDTTAGFNAATDAIIEVTGLTGILNVNNFVIT</sequence>
<dbReference type="InterPro" id="IPR015919">
    <property type="entry name" value="Cadherin-like_sf"/>
</dbReference>
<keyword evidence="2" id="KW-1185">Reference proteome</keyword>
<dbReference type="OrthoDB" id="505784at2"/>
<evidence type="ECO:0000313" key="2">
    <source>
        <dbReference type="Proteomes" id="UP000239589"/>
    </source>
</evidence>
<dbReference type="EMBL" id="PGEM01000053">
    <property type="protein sequence ID" value="PPJ63757.1"/>
    <property type="molecule type" value="Genomic_DNA"/>
</dbReference>
<dbReference type="GO" id="GO:0016020">
    <property type="term" value="C:membrane"/>
    <property type="evidence" value="ECO:0007669"/>
    <property type="project" value="InterPro"/>
</dbReference>
<name>A0A2S6CVN7_9CYAN</name>
<dbReference type="Proteomes" id="UP000239589">
    <property type="component" value="Unassembled WGS sequence"/>
</dbReference>